<evidence type="ECO:0000313" key="3">
    <source>
        <dbReference type="RefSeq" id="XP_018088771.1"/>
    </source>
</evidence>
<dbReference type="OrthoDB" id="9879526at2759"/>
<organism evidence="2">
    <name type="scientific">Xenopus laevis</name>
    <name type="common">African clawed frog</name>
    <dbReference type="NCBI Taxonomy" id="8355"/>
    <lineage>
        <taxon>Eukaryota</taxon>
        <taxon>Metazoa</taxon>
        <taxon>Chordata</taxon>
        <taxon>Craniata</taxon>
        <taxon>Vertebrata</taxon>
        <taxon>Euteleostomi</taxon>
        <taxon>Amphibia</taxon>
        <taxon>Batrachia</taxon>
        <taxon>Anura</taxon>
        <taxon>Pipoidea</taxon>
        <taxon>Pipidae</taxon>
        <taxon>Xenopodinae</taxon>
        <taxon>Xenopus</taxon>
        <taxon>Xenopus</taxon>
    </lineage>
</organism>
<keyword evidence="1" id="KW-1185">Reference proteome</keyword>
<evidence type="ECO:0000313" key="2">
    <source>
        <dbReference type="RefSeq" id="XP_018088770.1"/>
    </source>
</evidence>
<dbReference type="CTD" id="108700251"/>
<dbReference type="KEGG" id="xla:108700251"/>
<accession>A0A1L8F3S5</accession>
<proteinExistence type="predicted"/>
<dbReference type="Bgee" id="108700251">
    <property type="expression patterns" value="Expressed in spleen and 18 other cell types or tissues"/>
</dbReference>
<dbReference type="Proteomes" id="UP000186698">
    <property type="component" value="Chromosome 8S"/>
</dbReference>
<dbReference type="RefSeq" id="XP_018088771.1">
    <property type="nucleotide sequence ID" value="XM_018233282.2"/>
</dbReference>
<name>A0A1L8F3S5_XENLA</name>
<evidence type="ECO:0000313" key="1">
    <source>
        <dbReference type="Proteomes" id="UP000186698"/>
    </source>
</evidence>
<dbReference type="PaxDb" id="8355-A0A1L8F3S5"/>
<gene>
    <name evidence="2 3" type="primary">LOC108700251</name>
</gene>
<dbReference type="AlphaFoldDB" id="A0A1L8F3S5"/>
<dbReference type="GeneID" id="108700251"/>
<reference evidence="2 3" key="1">
    <citation type="submission" date="2022-04" db="UniProtKB">
        <authorList>
            <consortium name="RefSeq"/>
        </authorList>
    </citation>
    <scope>IDENTIFICATION</scope>
    <source>
        <strain evidence="2 3">J_2021</strain>
        <tissue evidence="2 3">Erythrocytes</tissue>
    </source>
</reference>
<dbReference type="RefSeq" id="XP_018088770.1">
    <property type="nucleotide sequence ID" value="XM_018233281.2"/>
</dbReference>
<sequence>MARLLNDRKPSEPVGNIQVETSPAFPAGVAETPCGGICEQNLPSSHPSTTNHSHPSFLQINPCQIRLGAESNCEESGPSSAPCANSHCHFSGCYNTGESTALSLTHSLSENSGMEDNVRILNQEDFAGDIEGGAMVLAGEEDLEREIAMRLRLIGDQMNELYMQRRIGGERHWWGPLRWRLTQFISEILSALYNPLIDILPQH</sequence>
<protein>
    <submittedName>
        <fullName evidence="2 3">Uncharacterized protein LOC108700251</fullName>
    </submittedName>
</protein>